<keyword evidence="6" id="KW-1185">Reference proteome</keyword>
<dbReference type="SMART" id="SM00257">
    <property type="entry name" value="LysM"/>
    <property type="match status" value="1"/>
</dbReference>
<keyword evidence="2" id="KW-1133">Transmembrane helix</keyword>
<accession>S0FFP1</accession>
<dbReference type="STRING" id="1195236.CTER_4607"/>
<dbReference type="CDD" id="cd00118">
    <property type="entry name" value="LysM"/>
    <property type="match status" value="1"/>
</dbReference>
<dbReference type="eggNOG" id="COG0631">
    <property type="taxonomic scope" value="Bacteria"/>
</dbReference>
<evidence type="ECO:0000256" key="2">
    <source>
        <dbReference type="SAM" id="Phobius"/>
    </source>
</evidence>
<evidence type="ECO:0000259" key="3">
    <source>
        <dbReference type="PROSITE" id="PS51746"/>
    </source>
</evidence>
<dbReference type="PROSITE" id="PS51782">
    <property type="entry name" value="LYSM"/>
    <property type="match status" value="1"/>
</dbReference>
<dbReference type="InterPro" id="IPR036457">
    <property type="entry name" value="PPM-type-like_dom_sf"/>
</dbReference>
<name>S0FFP1_RUMCE</name>
<feature type="domain" description="LysM" evidence="4">
    <location>
        <begin position="406"/>
        <end position="453"/>
    </location>
</feature>
<dbReference type="PATRIC" id="fig|1195236.3.peg.4788"/>
<dbReference type="SUPFAM" id="SSF54106">
    <property type="entry name" value="LysM domain"/>
    <property type="match status" value="1"/>
</dbReference>
<reference evidence="5 6" key="1">
    <citation type="journal article" date="2013" name="Genome Announc.">
        <title>Draft Genome Sequence of the Cellulolytic, Mesophilic, Anaerobic Bacterium Clostridium termitidis Strain CT1112 (DSM 5398).</title>
        <authorList>
            <person name="Lal S."/>
            <person name="Ramachandran U."/>
            <person name="Zhang X."/>
            <person name="Munir R."/>
            <person name="Sparling R."/>
            <person name="Levin D.B."/>
        </authorList>
    </citation>
    <scope>NUCLEOTIDE SEQUENCE [LARGE SCALE GENOMIC DNA]</scope>
    <source>
        <strain evidence="5 6">CT1112</strain>
    </source>
</reference>
<protein>
    <submittedName>
        <fullName evidence="5">Serine/threonine protein phosphatase</fullName>
    </submittedName>
</protein>
<feature type="transmembrane region" description="Helical" evidence="2">
    <location>
        <begin position="298"/>
        <end position="319"/>
    </location>
</feature>
<dbReference type="InterPro" id="IPR018392">
    <property type="entry name" value="LysM"/>
</dbReference>
<evidence type="ECO:0000256" key="1">
    <source>
        <dbReference type="SAM" id="MobiDB-lite"/>
    </source>
</evidence>
<keyword evidence="2" id="KW-0812">Transmembrane</keyword>
<feature type="compositionally biased region" description="Polar residues" evidence="1">
    <location>
        <begin position="333"/>
        <end position="371"/>
    </location>
</feature>
<evidence type="ECO:0000313" key="5">
    <source>
        <dbReference type="EMBL" id="EMS69447.1"/>
    </source>
</evidence>
<dbReference type="Gene3D" id="3.60.40.10">
    <property type="entry name" value="PPM-type phosphatase domain"/>
    <property type="match status" value="1"/>
</dbReference>
<gene>
    <name evidence="5" type="ORF">CTER_4607</name>
</gene>
<organism evidence="5 6">
    <name type="scientific">Ruminiclostridium cellobioparum subsp. termitidis CT1112</name>
    <dbReference type="NCBI Taxonomy" id="1195236"/>
    <lineage>
        <taxon>Bacteria</taxon>
        <taxon>Bacillati</taxon>
        <taxon>Bacillota</taxon>
        <taxon>Clostridia</taxon>
        <taxon>Eubacteriales</taxon>
        <taxon>Oscillospiraceae</taxon>
        <taxon>Ruminiclostridium</taxon>
    </lineage>
</organism>
<comment type="caution">
    <text evidence="5">The sequence shown here is derived from an EMBL/GenBank/DDBJ whole genome shotgun (WGS) entry which is preliminary data.</text>
</comment>
<feature type="region of interest" description="Disordered" evidence="1">
    <location>
        <begin position="333"/>
        <end position="402"/>
    </location>
</feature>
<dbReference type="Proteomes" id="UP000014155">
    <property type="component" value="Unassembled WGS sequence"/>
</dbReference>
<dbReference type="SMART" id="SM00332">
    <property type="entry name" value="PP2Cc"/>
    <property type="match status" value="1"/>
</dbReference>
<feature type="domain" description="PPM-type phosphatase" evidence="3">
    <location>
        <begin position="20"/>
        <end position="258"/>
    </location>
</feature>
<proteinExistence type="predicted"/>
<sequence>MSATVISCMGNDSEQDDFYFNGSFSNCHSTQSIQLSFEKAANNYVFAISDSMGLEDGDFNGISAIREIKKYHESAKIQQFSLETISERIYEAVQLSSNLIYSKSVIASQNSTRLTGFSSLIIDNNRAAVMNLGNNGAFLFRQGVQKDIFSRNNGRKTEKLRSLGINPTTPDLFNDTEQILKLAEEESKTKIKLSPSFELEEDDFIILCSDGLLNGITRSRLEAVVDAGFDPSKMASVLYQEALKSGLEDGITIMVIKVDEIRSLAFGYGNRRINPVGYENETEGEEEEEHKESNIVNYILGFVCVLVISGVLFMGYLILSNSGIFGSDKDNNTSQASMTTNSQEDSADLTQNGGDDAENSNAVETSAASVDSQGGRDNSSSGNGSGNNSSGSQQGNSGQNANADYDTYIVKSGDTFSGISKQFYGDFNKYNIIMEFNNIKKDNSLYVGQELKIPKIK</sequence>
<dbReference type="EMBL" id="AORV01000065">
    <property type="protein sequence ID" value="EMS69447.1"/>
    <property type="molecule type" value="Genomic_DNA"/>
</dbReference>
<dbReference type="InterPro" id="IPR001932">
    <property type="entry name" value="PPM-type_phosphatase-like_dom"/>
</dbReference>
<dbReference type="PROSITE" id="PS51746">
    <property type="entry name" value="PPM_2"/>
    <property type="match status" value="1"/>
</dbReference>
<dbReference type="Gene3D" id="3.10.350.10">
    <property type="entry name" value="LysM domain"/>
    <property type="match status" value="1"/>
</dbReference>
<dbReference type="AlphaFoldDB" id="S0FFP1"/>
<dbReference type="SUPFAM" id="SSF81606">
    <property type="entry name" value="PP2C-like"/>
    <property type="match status" value="1"/>
</dbReference>
<evidence type="ECO:0000259" key="4">
    <source>
        <dbReference type="PROSITE" id="PS51782"/>
    </source>
</evidence>
<feature type="compositionally biased region" description="Low complexity" evidence="1">
    <location>
        <begin position="372"/>
        <end position="400"/>
    </location>
</feature>
<evidence type="ECO:0000313" key="6">
    <source>
        <dbReference type="Proteomes" id="UP000014155"/>
    </source>
</evidence>
<keyword evidence="2" id="KW-0472">Membrane</keyword>
<dbReference type="InterPro" id="IPR036779">
    <property type="entry name" value="LysM_dom_sf"/>
</dbReference>
<dbReference type="Pfam" id="PF01476">
    <property type="entry name" value="LysM"/>
    <property type="match status" value="1"/>
</dbReference>